<dbReference type="Proteomes" id="UP000801492">
    <property type="component" value="Unassembled WGS sequence"/>
</dbReference>
<organism evidence="4 5">
    <name type="scientific">Ignelater luminosus</name>
    <name type="common">Cucubano</name>
    <name type="synonym">Pyrophorus luminosus</name>
    <dbReference type="NCBI Taxonomy" id="2038154"/>
    <lineage>
        <taxon>Eukaryota</taxon>
        <taxon>Metazoa</taxon>
        <taxon>Ecdysozoa</taxon>
        <taxon>Arthropoda</taxon>
        <taxon>Hexapoda</taxon>
        <taxon>Insecta</taxon>
        <taxon>Pterygota</taxon>
        <taxon>Neoptera</taxon>
        <taxon>Endopterygota</taxon>
        <taxon>Coleoptera</taxon>
        <taxon>Polyphaga</taxon>
        <taxon>Elateriformia</taxon>
        <taxon>Elateroidea</taxon>
        <taxon>Elateridae</taxon>
        <taxon>Agrypninae</taxon>
        <taxon>Pyrophorini</taxon>
        <taxon>Ignelater</taxon>
    </lineage>
</organism>
<protein>
    <recommendedName>
        <fullName evidence="6">28S ribosomal protein S11, mitochondrial</fullName>
    </recommendedName>
</protein>
<dbReference type="GO" id="GO:0003735">
    <property type="term" value="F:structural constituent of ribosome"/>
    <property type="evidence" value="ECO:0007669"/>
    <property type="project" value="InterPro"/>
</dbReference>
<dbReference type="PANTHER" id="PTHR11759">
    <property type="entry name" value="40S RIBOSOMAL PROTEIN S14/30S RIBOSOMAL PROTEIN S11"/>
    <property type="match status" value="1"/>
</dbReference>
<proteinExistence type="inferred from homology"/>
<name>A0A8K0C6I6_IGNLU</name>
<dbReference type="AlphaFoldDB" id="A0A8K0C6I6"/>
<keyword evidence="2" id="KW-0689">Ribosomal protein</keyword>
<keyword evidence="3" id="KW-0687">Ribonucleoprotein</keyword>
<sequence>MLSTRILTGFRRLCILDSNKLDVGVRSISTTTVANREVDSRKEMLRSLPAPDEGTAGERAIDIDGRMQKDSLFPDEDTPNRLFHGTPFKELPIFNIRVSPNNTILSLTDYKGVPKLIRSCGVEGFKHTKKGTNIAAQATAITIGTKAMERGIKTVRVSVRGLGPGRMSAIKGLQMSGLNIVSITDSTRVSWNPPRPRKAKKL</sequence>
<evidence type="ECO:0000313" key="4">
    <source>
        <dbReference type="EMBL" id="KAF2881379.1"/>
    </source>
</evidence>
<dbReference type="InterPro" id="IPR001971">
    <property type="entry name" value="Ribosomal_uS11"/>
</dbReference>
<dbReference type="HAMAP" id="MF_01310">
    <property type="entry name" value="Ribosomal_uS11"/>
    <property type="match status" value="1"/>
</dbReference>
<evidence type="ECO:0000313" key="5">
    <source>
        <dbReference type="Proteomes" id="UP000801492"/>
    </source>
</evidence>
<dbReference type="InterPro" id="IPR036967">
    <property type="entry name" value="Ribosomal_uS11_sf"/>
</dbReference>
<comment type="similarity">
    <text evidence="1">Belongs to the universal ribosomal protein uS11 family.</text>
</comment>
<dbReference type="GO" id="GO:1990904">
    <property type="term" value="C:ribonucleoprotein complex"/>
    <property type="evidence" value="ECO:0007669"/>
    <property type="project" value="UniProtKB-KW"/>
</dbReference>
<dbReference type="FunFam" id="3.30.420.80:FF:000013">
    <property type="entry name" value="Mitochondrial ribosomal protein S11"/>
    <property type="match status" value="1"/>
</dbReference>
<dbReference type="GO" id="GO:0006412">
    <property type="term" value="P:translation"/>
    <property type="evidence" value="ECO:0007669"/>
    <property type="project" value="InterPro"/>
</dbReference>
<dbReference type="SUPFAM" id="SSF53137">
    <property type="entry name" value="Translational machinery components"/>
    <property type="match status" value="1"/>
</dbReference>
<comment type="caution">
    <text evidence="4">The sequence shown here is derived from an EMBL/GenBank/DDBJ whole genome shotgun (WGS) entry which is preliminary data.</text>
</comment>
<gene>
    <name evidence="4" type="ORF">ILUMI_24793</name>
</gene>
<evidence type="ECO:0000256" key="1">
    <source>
        <dbReference type="ARBA" id="ARBA00006194"/>
    </source>
</evidence>
<accession>A0A8K0C6I6</accession>
<dbReference type="EMBL" id="VTPC01090747">
    <property type="protein sequence ID" value="KAF2881379.1"/>
    <property type="molecule type" value="Genomic_DNA"/>
</dbReference>
<reference evidence="4" key="1">
    <citation type="submission" date="2019-08" db="EMBL/GenBank/DDBJ databases">
        <title>The genome of the North American firefly Photinus pyralis.</title>
        <authorList>
            <consortium name="Photinus pyralis genome working group"/>
            <person name="Fallon T.R."/>
            <person name="Sander Lower S.E."/>
            <person name="Weng J.-K."/>
        </authorList>
    </citation>
    <scope>NUCLEOTIDE SEQUENCE</scope>
    <source>
        <strain evidence="4">TRF0915ILg1</strain>
        <tissue evidence="4">Whole body</tissue>
    </source>
</reference>
<keyword evidence="5" id="KW-1185">Reference proteome</keyword>
<evidence type="ECO:0008006" key="6">
    <source>
        <dbReference type="Google" id="ProtNLM"/>
    </source>
</evidence>
<dbReference type="GO" id="GO:0005840">
    <property type="term" value="C:ribosome"/>
    <property type="evidence" value="ECO:0007669"/>
    <property type="project" value="UniProtKB-KW"/>
</dbReference>
<dbReference type="Gene3D" id="3.30.420.80">
    <property type="entry name" value="Ribosomal protein S11"/>
    <property type="match status" value="1"/>
</dbReference>
<evidence type="ECO:0000256" key="2">
    <source>
        <dbReference type="ARBA" id="ARBA00022980"/>
    </source>
</evidence>
<dbReference type="OrthoDB" id="1654884at2759"/>
<evidence type="ECO:0000256" key="3">
    <source>
        <dbReference type="ARBA" id="ARBA00023274"/>
    </source>
</evidence>
<dbReference type="Pfam" id="PF00411">
    <property type="entry name" value="Ribosomal_S11"/>
    <property type="match status" value="1"/>
</dbReference>